<dbReference type="EMBL" id="OD008534">
    <property type="protein sequence ID" value="CAD7414971.1"/>
    <property type="molecule type" value="Genomic_DNA"/>
</dbReference>
<protein>
    <submittedName>
        <fullName evidence="2">Uncharacterized protein</fullName>
    </submittedName>
</protein>
<feature type="region of interest" description="Disordered" evidence="1">
    <location>
        <begin position="26"/>
        <end position="54"/>
    </location>
</feature>
<name>A0A7R9DHQ8_TIMPO</name>
<dbReference type="AlphaFoldDB" id="A0A7R9DHQ8"/>
<sequence>MFQRPKPSEDEEDILKQQEEFLRNKSFKPSASVVNKRKANVQQGQLASVHPTEIRTSIYPSSAVELNTTSALANYATEAAATDESESDNKKPRSKFSAAKSGTSSRIVRQENSGINPLVLGEILERSTSIKTFAPPTSSTCSNGFPKAFTRDKLVELSMDSVMQVVSKDCIYVGHLQR</sequence>
<evidence type="ECO:0000256" key="1">
    <source>
        <dbReference type="SAM" id="MobiDB-lite"/>
    </source>
</evidence>
<gene>
    <name evidence="2" type="ORF">TPSB3V08_LOCUS10020</name>
</gene>
<reference evidence="2" key="1">
    <citation type="submission" date="2020-11" db="EMBL/GenBank/DDBJ databases">
        <authorList>
            <person name="Tran Van P."/>
        </authorList>
    </citation>
    <scope>NUCLEOTIDE SEQUENCE</scope>
</reference>
<evidence type="ECO:0000313" key="2">
    <source>
        <dbReference type="EMBL" id="CAD7414971.1"/>
    </source>
</evidence>
<feature type="region of interest" description="Disordered" evidence="1">
    <location>
        <begin position="79"/>
        <end position="108"/>
    </location>
</feature>
<accession>A0A7R9DHQ8</accession>
<proteinExistence type="predicted"/>
<organism evidence="2">
    <name type="scientific">Timema poppense</name>
    <name type="common">Walking stick</name>
    <dbReference type="NCBI Taxonomy" id="170557"/>
    <lineage>
        <taxon>Eukaryota</taxon>
        <taxon>Metazoa</taxon>
        <taxon>Ecdysozoa</taxon>
        <taxon>Arthropoda</taxon>
        <taxon>Hexapoda</taxon>
        <taxon>Insecta</taxon>
        <taxon>Pterygota</taxon>
        <taxon>Neoptera</taxon>
        <taxon>Polyneoptera</taxon>
        <taxon>Phasmatodea</taxon>
        <taxon>Timematodea</taxon>
        <taxon>Timematoidea</taxon>
        <taxon>Timematidae</taxon>
        <taxon>Timema</taxon>
    </lineage>
</organism>